<organism evidence="1 2">
    <name type="scientific">Agarivorans aestuarii</name>
    <dbReference type="NCBI Taxonomy" id="1563703"/>
    <lineage>
        <taxon>Bacteria</taxon>
        <taxon>Pseudomonadati</taxon>
        <taxon>Pseudomonadota</taxon>
        <taxon>Gammaproteobacteria</taxon>
        <taxon>Alteromonadales</taxon>
        <taxon>Alteromonadaceae</taxon>
        <taxon>Agarivorans</taxon>
    </lineage>
</organism>
<dbReference type="SUPFAM" id="SSF51161">
    <property type="entry name" value="Trimeric LpxA-like enzymes"/>
    <property type="match status" value="1"/>
</dbReference>
<proteinExistence type="predicted"/>
<dbReference type="InterPro" id="IPR011004">
    <property type="entry name" value="Trimer_LpxA-like_sf"/>
</dbReference>
<comment type="caution">
    <text evidence="1">The sequence shown here is derived from an EMBL/GenBank/DDBJ whole genome shotgun (WGS) entry which is preliminary data.</text>
</comment>
<dbReference type="PANTHER" id="PTHR23416:SF78">
    <property type="entry name" value="LIPOPOLYSACCHARIDE BIOSYNTHESIS O-ACETYL TRANSFERASE WBBJ-RELATED"/>
    <property type="match status" value="1"/>
</dbReference>
<dbReference type="InterPro" id="IPR051159">
    <property type="entry name" value="Hexapeptide_acetyltransf"/>
</dbReference>
<protein>
    <recommendedName>
        <fullName evidence="3">Acetyltransferase</fullName>
    </recommendedName>
</protein>
<name>A0ABU7G1I0_9ALTE</name>
<evidence type="ECO:0008006" key="3">
    <source>
        <dbReference type="Google" id="ProtNLM"/>
    </source>
</evidence>
<evidence type="ECO:0000313" key="2">
    <source>
        <dbReference type="Proteomes" id="UP001310248"/>
    </source>
</evidence>
<dbReference type="RefSeq" id="WP_329774233.1">
    <property type="nucleotide sequence ID" value="NZ_JAYDYW010000004.1"/>
</dbReference>
<evidence type="ECO:0000313" key="1">
    <source>
        <dbReference type="EMBL" id="MEE1672814.1"/>
    </source>
</evidence>
<gene>
    <name evidence="1" type="ORF">SNR37_002224</name>
</gene>
<accession>A0ABU7G1I0</accession>
<dbReference type="Gene3D" id="2.160.10.10">
    <property type="entry name" value="Hexapeptide repeat proteins"/>
    <property type="match status" value="1"/>
</dbReference>
<dbReference type="EMBL" id="JAYDYW010000004">
    <property type="protein sequence ID" value="MEE1672814.1"/>
    <property type="molecule type" value="Genomic_DNA"/>
</dbReference>
<sequence length="252" mass="27911">MGELTEPKAFLSDDVRQEIDRLTSIHNKTPRFFKLDERLSSDEVKIYVPPAGIKDEYLPRIVRGKSSGQVSHIFLGGNYDKNLEIKLINTSSVIYLSGNTKWCRFTGCIELRQTSCFFLGRGISANNLAINCSNESVLIGDDCMFAEGVCIRTHSGHAFLNLDDDTKVTYSSPLTIEPHVWVGQDAKLFMCSFVGACSVIGFGALVTKPVARMVSAKGVPAKATSLDGKLWLRNSNFRNTELAKKAYRLFLG</sequence>
<reference evidence="2" key="1">
    <citation type="submission" date="2023-07" db="EMBL/GenBank/DDBJ databases">
        <title>Draft genome sequence of Agarivorans aestuarii strain ZMCS4, a CAZymes producing bacteria isolated from the marine brown algae Clodostephus spongiosus.</title>
        <authorList>
            <person name="Lorente B."/>
            <person name="Cabral C."/>
            <person name="Frias J."/>
            <person name="Faria J."/>
            <person name="Toubarro D."/>
        </authorList>
    </citation>
    <scope>NUCLEOTIDE SEQUENCE [LARGE SCALE GENOMIC DNA]</scope>
    <source>
        <strain evidence="2">ZMCS4</strain>
    </source>
</reference>
<dbReference type="Proteomes" id="UP001310248">
    <property type="component" value="Unassembled WGS sequence"/>
</dbReference>
<dbReference type="PANTHER" id="PTHR23416">
    <property type="entry name" value="SIALIC ACID SYNTHASE-RELATED"/>
    <property type="match status" value="1"/>
</dbReference>
<keyword evidence="2" id="KW-1185">Reference proteome</keyword>